<reference evidence="10" key="1">
    <citation type="submission" date="2022-01" db="EMBL/GenBank/DDBJ databases">
        <authorList>
            <person name="King R."/>
        </authorList>
    </citation>
    <scope>NUCLEOTIDE SEQUENCE</scope>
</reference>
<dbReference type="EMBL" id="OU892285">
    <property type="protein sequence ID" value="CAG9773879.1"/>
    <property type="molecule type" value="Genomic_DNA"/>
</dbReference>
<evidence type="ECO:0000256" key="2">
    <source>
        <dbReference type="ARBA" id="ARBA00023002"/>
    </source>
</evidence>
<dbReference type="AlphaFoldDB" id="A0A9N9MY82"/>
<dbReference type="InterPro" id="IPR029510">
    <property type="entry name" value="Ald_DH_CS_GLU"/>
</dbReference>
<evidence type="ECO:0000259" key="9">
    <source>
        <dbReference type="Pfam" id="PF00171"/>
    </source>
</evidence>
<proteinExistence type="inferred from homology"/>
<sequence length="494" mass="55091">MKQSPEEIVNKARKAFASGKTKTYEFRLSQLKGLKKFVSDNEVEMVEILKTENTKPKFEAYLGEINHMKADIQNAINNLEEWMKPLKPTKPLPNIMDQVLITPEPFGVVLIIGPWNYPLALNISPLVGAIAAGNCAIVKPSEVTPKTANFLLETLPKYLDQSCYYVYNGGVPETSALLEQRFDYVFYTGSTGVGKIVYAAAAKHLTPVTLELGGKSPVYLDDSADIEVAARRIMWGKCLNAGQSCIEPDYLLCSVYMRDKFIKAAKLAIKEWYGDNPAKNPDFCKIINDNHFQRITRLLKGAKIAMGGATDPETRFIEPTILIDVKPDDLVMQEEIFGPVLPILTVDTPEEAIEFINKREKSLALYVFSTSKMEQDKFIKGTSSGGIVINDVMMHYSCDALPFGGVGNSGIGRYHGDFSFETFSHKKATLVKGLDKMGEFMQKIRYPPYTDGNLKILSTLTQKFPIGPGLIRLIKPALAVVLALIVYFGFYFRK</sequence>
<evidence type="ECO:0000313" key="11">
    <source>
        <dbReference type="Proteomes" id="UP001152799"/>
    </source>
</evidence>
<dbReference type="InterPro" id="IPR012394">
    <property type="entry name" value="Aldehyde_DH_NAD(P)"/>
</dbReference>
<feature type="domain" description="Aldehyde dehydrogenase" evidence="9">
    <location>
        <begin position="6"/>
        <end position="427"/>
    </location>
</feature>
<dbReference type="InterPro" id="IPR016163">
    <property type="entry name" value="Ald_DH_C"/>
</dbReference>
<dbReference type="PANTHER" id="PTHR43570">
    <property type="entry name" value="ALDEHYDE DEHYDROGENASE"/>
    <property type="match status" value="1"/>
</dbReference>
<dbReference type="Pfam" id="PF00171">
    <property type="entry name" value="Aldedh"/>
    <property type="match status" value="1"/>
</dbReference>
<dbReference type="SUPFAM" id="SSF53720">
    <property type="entry name" value="ALDH-like"/>
    <property type="match status" value="1"/>
</dbReference>
<dbReference type="Gene3D" id="3.40.605.10">
    <property type="entry name" value="Aldehyde Dehydrogenase, Chain A, domain 1"/>
    <property type="match status" value="1"/>
</dbReference>
<evidence type="ECO:0000256" key="7">
    <source>
        <dbReference type="RuleBase" id="RU003345"/>
    </source>
</evidence>
<dbReference type="FunFam" id="3.40.309.10:FF:000003">
    <property type="entry name" value="Aldehyde dehydrogenase"/>
    <property type="match status" value="1"/>
</dbReference>
<comment type="similarity">
    <text evidence="1 4 7">Belongs to the aldehyde dehydrogenase family.</text>
</comment>
<dbReference type="FunFam" id="3.40.605.10:FF:000004">
    <property type="entry name" value="Aldehyde dehydrogenase"/>
    <property type="match status" value="1"/>
</dbReference>
<dbReference type="GO" id="GO:0004029">
    <property type="term" value="F:aldehyde dehydrogenase (NAD+) activity"/>
    <property type="evidence" value="ECO:0007669"/>
    <property type="project" value="TreeGrafter"/>
</dbReference>
<dbReference type="GO" id="GO:0006081">
    <property type="term" value="P:aldehyde metabolic process"/>
    <property type="evidence" value="ECO:0007669"/>
    <property type="project" value="InterPro"/>
</dbReference>
<dbReference type="OrthoDB" id="440325at2759"/>
<keyword evidence="8" id="KW-0812">Transmembrane</keyword>
<dbReference type="PIRSF" id="PIRSF036492">
    <property type="entry name" value="ALDH"/>
    <property type="match status" value="1"/>
</dbReference>
<feature type="transmembrane region" description="Helical" evidence="8">
    <location>
        <begin position="473"/>
        <end position="492"/>
    </location>
</feature>
<dbReference type="PROSITE" id="PS00687">
    <property type="entry name" value="ALDEHYDE_DEHYDR_GLU"/>
    <property type="match status" value="1"/>
</dbReference>
<keyword evidence="8" id="KW-0472">Membrane</keyword>
<keyword evidence="3" id="KW-0520">NAD</keyword>
<keyword evidence="8" id="KW-1133">Transmembrane helix</keyword>
<dbReference type="GO" id="GO:0005737">
    <property type="term" value="C:cytoplasm"/>
    <property type="evidence" value="ECO:0007669"/>
    <property type="project" value="TreeGrafter"/>
</dbReference>
<keyword evidence="11" id="KW-1185">Reference proteome</keyword>
<feature type="active site" evidence="5 6">
    <location>
        <position position="211"/>
    </location>
</feature>
<dbReference type="InterPro" id="IPR015590">
    <property type="entry name" value="Aldehyde_DH_dom"/>
</dbReference>
<dbReference type="PANTHER" id="PTHR43570:SF16">
    <property type="entry name" value="ALDEHYDE DEHYDROGENASE TYPE III, ISOFORM Q"/>
    <property type="match status" value="1"/>
</dbReference>
<dbReference type="Proteomes" id="UP001152799">
    <property type="component" value="Chromosome 9"/>
</dbReference>
<dbReference type="InterPro" id="IPR016161">
    <property type="entry name" value="Ald_DH/histidinol_DH"/>
</dbReference>
<feature type="active site" evidence="5">
    <location>
        <position position="245"/>
    </location>
</feature>
<evidence type="ECO:0000256" key="6">
    <source>
        <dbReference type="PROSITE-ProRule" id="PRU10007"/>
    </source>
</evidence>
<keyword evidence="2 4" id="KW-0560">Oxidoreductase</keyword>
<evidence type="ECO:0000256" key="5">
    <source>
        <dbReference type="PIRSR" id="PIRSR036492-1"/>
    </source>
</evidence>
<organism evidence="10 11">
    <name type="scientific">Ceutorhynchus assimilis</name>
    <name type="common">cabbage seed weevil</name>
    <dbReference type="NCBI Taxonomy" id="467358"/>
    <lineage>
        <taxon>Eukaryota</taxon>
        <taxon>Metazoa</taxon>
        <taxon>Ecdysozoa</taxon>
        <taxon>Arthropoda</taxon>
        <taxon>Hexapoda</taxon>
        <taxon>Insecta</taxon>
        <taxon>Pterygota</taxon>
        <taxon>Neoptera</taxon>
        <taxon>Endopterygota</taxon>
        <taxon>Coleoptera</taxon>
        <taxon>Polyphaga</taxon>
        <taxon>Cucujiformia</taxon>
        <taxon>Curculionidae</taxon>
        <taxon>Ceutorhynchinae</taxon>
        <taxon>Ceutorhynchus</taxon>
    </lineage>
</organism>
<dbReference type="InterPro" id="IPR016162">
    <property type="entry name" value="Ald_DH_N"/>
</dbReference>
<name>A0A9N9MY82_9CUCU</name>
<evidence type="ECO:0000256" key="4">
    <source>
        <dbReference type="PIRNR" id="PIRNR036492"/>
    </source>
</evidence>
<protein>
    <recommendedName>
        <fullName evidence="4">Aldehyde dehydrogenase</fullName>
    </recommendedName>
</protein>
<evidence type="ECO:0000256" key="8">
    <source>
        <dbReference type="SAM" id="Phobius"/>
    </source>
</evidence>
<dbReference type="Gene3D" id="3.40.309.10">
    <property type="entry name" value="Aldehyde Dehydrogenase, Chain A, domain 2"/>
    <property type="match status" value="1"/>
</dbReference>
<gene>
    <name evidence="10" type="ORF">CEUTPL_LOCUS14264</name>
</gene>
<evidence type="ECO:0000256" key="1">
    <source>
        <dbReference type="ARBA" id="ARBA00009986"/>
    </source>
</evidence>
<accession>A0A9N9MY82</accession>
<evidence type="ECO:0000256" key="3">
    <source>
        <dbReference type="ARBA" id="ARBA00023027"/>
    </source>
</evidence>
<evidence type="ECO:0000313" key="10">
    <source>
        <dbReference type="EMBL" id="CAG9773879.1"/>
    </source>
</evidence>